<evidence type="ECO:0000256" key="2">
    <source>
        <dbReference type="SAM" id="SignalP"/>
    </source>
</evidence>
<evidence type="ECO:0000313" key="4">
    <source>
        <dbReference type="Proteomes" id="UP000504604"/>
    </source>
</evidence>
<dbReference type="Gramene" id="SIN_1026836.t">
    <property type="protein sequence ID" value="SIN_1026836.t"/>
    <property type="gene ID" value="SIN_1026836"/>
</dbReference>
<evidence type="ECO:0000256" key="1">
    <source>
        <dbReference type="SAM" id="Phobius"/>
    </source>
</evidence>
<dbReference type="PANTHER" id="PTHR31533:SF35">
    <property type="entry name" value="GPI-ANCHORED PROTEIN LLG2-RELATED"/>
    <property type="match status" value="1"/>
</dbReference>
<gene>
    <name evidence="5" type="primary">LOC105168114</name>
</gene>
<dbReference type="InterPro" id="IPR039307">
    <property type="entry name" value="LORELEI-like"/>
</dbReference>
<dbReference type="InParanoid" id="A0A6I9TLL3"/>
<dbReference type="Pfam" id="PF26578">
    <property type="entry name" value="LLG1"/>
    <property type="match status" value="1"/>
</dbReference>
<evidence type="ECO:0000259" key="3">
    <source>
        <dbReference type="Pfam" id="PF26578"/>
    </source>
</evidence>
<protein>
    <submittedName>
        <fullName evidence="5">GPI-anchored protein LLG1</fullName>
    </submittedName>
</protein>
<keyword evidence="4" id="KW-1185">Reference proteome</keyword>
<dbReference type="KEGG" id="sind:105168114"/>
<dbReference type="PANTHER" id="PTHR31533">
    <property type="entry name" value="GPI-ANCHORED PROTEIN LLG1-RELATED-RELATED"/>
    <property type="match status" value="1"/>
</dbReference>
<dbReference type="RefSeq" id="XP_011086363.1">
    <property type="nucleotide sequence ID" value="XM_011088061.2"/>
</dbReference>
<keyword evidence="1" id="KW-0812">Transmembrane</keyword>
<reference evidence="5" key="1">
    <citation type="submission" date="2025-08" db="UniProtKB">
        <authorList>
            <consortium name="RefSeq"/>
        </authorList>
    </citation>
    <scope>IDENTIFICATION</scope>
</reference>
<accession>A0A6I9TLL3</accession>
<feature type="signal peptide" evidence="2">
    <location>
        <begin position="1"/>
        <end position="22"/>
    </location>
</feature>
<dbReference type="InterPro" id="IPR058888">
    <property type="entry name" value="LLG1-like"/>
</dbReference>
<dbReference type="GeneID" id="105168114"/>
<feature type="domain" description="GPI-anchored protein LLG1-like" evidence="3">
    <location>
        <begin position="50"/>
        <end position="127"/>
    </location>
</feature>
<dbReference type="OrthoDB" id="585255at2759"/>
<sequence>MGSRRALLQLFLSFLVLGFASSSYISNEVLEPHHGSVGRSLLQQKTACTVDFEHMNYTVITSQCKGPNYAAERCCLPLKQLICPVHEQFNDPRSNCPETFFSYVNLYGKYPPGLFASLCREGEKGLDCREVLATPPQQQNGARPPRAHTPLLMMLFTALALLVFNMS</sequence>
<feature type="chain" id="PRO_5027074463" evidence="2">
    <location>
        <begin position="23"/>
        <end position="167"/>
    </location>
</feature>
<dbReference type="AlphaFoldDB" id="A0A6I9TLL3"/>
<organism evidence="4 5">
    <name type="scientific">Sesamum indicum</name>
    <name type="common">Oriental sesame</name>
    <name type="synonym">Sesamum orientale</name>
    <dbReference type="NCBI Taxonomy" id="4182"/>
    <lineage>
        <taxon>Eukaryota</taxon>
        <taxon>Viridiplantae</taxon>
        <taxon>Streptophyta</taxon>
        <taxon>Embryophyta</taxon>
        <taxon>Tracheophyta</taxon>
        <taxon>Spermatophyta</taxon>
        <taxon>Magnoliopsida</taxon>
        <taxon>eudicotyledons</taxon>
        <taxon>Gunneridae</taxon>
        <taxon>Pentapetalae</taxon>
        <taxon>asterids</taxon>
        <taxon>lamiids</taxon>
        <taxon>Lamiales</taxon>
        <taxon>Pedaliaceae</taxon>
        <taxon>Sesamum</taxon>
    </lineage>
</organism>
<keyword evidence="2" id="KW-0732">Signal</keyword>
<keyword evidence="1" id="KW-0472">Membrane</keyword>
<dbReference type="Proteomes" id="UP000504604">
    <property type="component" value="Linkage group LG8"/>
</dbReference>
<evidence type="ECO:0000313" key="5">
    <source>
        <dbReference type="RefSeq" id="XP_011086363.1"/>
    </source>
</evidence>
<keyword evidence="1" id="KW-1133">Transmembrane helix</keyword>
<name>A0A6I9TLL3_SESIN</name>
<feature type="transmembrane region" description="Helical" evidence="1">
    <location>
        <begin position="147"/>
        <end position="164"/>
    </location>
</feature>
<proteinExistence type="predicted"/>